<name>A0A1M5AIV5_9BACL</name>
<dbReference type="Proteomes" id="UP000184476">
    <property type="component" value="Unassembled WGS sequence"/>
</dbReference>
<evidence type="ECO:0000313" key="2">
    <source>
        <dbReference type="Proteomes" id="UP000184476"/>
    </source>
</evidence>
<sequence length="366" mass="41107">MTAPKVVEWRAGSTVDVSIKESNDPTSLMKQLTFHQRGALALAFVLNNLQREAQGFDKQSNGRVYAAHIIKQRRIPRILQRFGKDKSEVSYEPISYALKLKLGQEIDSGQIVEDLKARGLTEEEIIAEAKQIDPEMELDAADLDQIQTQKMPQTGQQNAPLLLKTKDDHGQVHFVLIEKGGDTNQAGKVAIPGNMVNEAQIRSSRPSQPLRENALTAVKKLGLDAEHAQVSEQPILMMVGEHGNPDFRNYVYEVQVPKEHLPLDAVLIPATPEGVKQFIQEVSEDRRPSYLKPLLEAEVGRMQKNEFIRSVRQTAQSFGKYAHTIVPRTMNEGKFMQDRLKSKLEKITTKIGQSPFSVRGKKGIER</sequence>
<dbReference type="RefSeq" id="WP_073157148.1">
    <property type="nucleotide sequence ID" value="NZ_FQVL01000014.1"/>
</dbReference>
<accession>A0A1M5AIV5</accession>
<keyword evidence="2" id="KW-1185">Reference proteome</keyword>
<proteinExistence type="predicted"/>
<dbReference type="STRING" id="112248.SAMN05444392_11425"/>
<dbReference type="AlphaFoldDB" id="A0A1M5AIV5"/>
<gene>
    <name evidence="1" type="ORF">SAMN05444392_11425</name>
</gene>
<dbReference type="EMBL" id="FQVL01000014">
    <property type="protein sequence ID" value="SHF30064.1"/>
    <property type="molecule type" value="Genomic_DNA"/>
</dbReference>
<protein>
    <submittedName>
        <fullName evidence="1">Uncharacterized protein</fullName>
    </submittedName>
</protein>
<evidence type="ECO:0000313" key="1">
    <source>
        <dbReference type="EMBL" id="SHF30064.1"/>
    </source>
</evidence>
<organism evidence="1 2">
    <name type="scientific">Seinonella peptonophila</name>
    <dbReference type="NCBI Taxonomy" id="112248"/>
    <lineage>
        <taxon>Bacteria</taxon>
        <taxon>Bacillati</taxon>
        <taxon>Bacillota</taxon>
        <taxon>Bacilli</taxon>
        <taxon>Bacillales</taxon>
        <taxon>Thermoactinomycetaceae</taxon>
        <taxon>Seinonella</taxon>
    </lineage>
</organism>
<reference evidence="1 2" key="1">
    <citation type="submission" date="2016-11" db="EMBL/GenBank/DDBJ databases">
        <authorList>
            <person name="Jaros S."/>
            <person name="Januszkiewicz K."/>
            <person name="Wedrychowicz H."/>
        </authorList>
    </citation>
    <scope>NUCLEOTIDE SEQUENCE [LARGE SCALE GENOMIC DNA]</scope>
    <source>
        <strain evidence="1 2">DSM 44666</strain>
    </source>
</reference>